<evidence type="ECO:0000256" key="9">
    <source>
        <dbReference type="RuleBase" id="RU363100"/>
    </source>
</evidence>
<dbReference type="GO" id="GO:0006850">
    <property type="term" value="P:pyruvate import into mitochondria"/>
    <property type="evidence" value="ECO:0007669"/>
    <property type="project" value="InterPro"/>
</dbReference>
<dbReference type="OrthoDB" id="869189at2759"/>
<sequence>MSGPATSGFAARTVSFVNHPAGPKTIFFWGPFMRWCLVGASLKDLTRPADKLSISQNFALSAAGFISARWSFVIIHSFAAANFFVGLSGVAQLARIAHYCYTQQPVAQGTSR</sequence>
<dbReference type="Proteomes" id="UP000623467">
    <property type="component" value="Unassembled WGS sequence"/>
</dbReference>
<evidence type="ECO:0000256" key="7">
    <source>
        <dbReference type="ARBA" id="ARBA00023128"/>
    </source>
</evidence>
<keyword evidence="6" id="KW-1133">Transmembrane helix</keyword>
<dbReference type="GO" id="GO:0005743">
    <property type="term" value="C:mitochondrial inner membrane"/>
    <property type="evidence" value="ECO:0007669"/>
    <property type="project" value="UniProtKB-SubCell"/>
</dbReference>
<keyword evidence="4" id="KW-0812">Transmembrane</keyword>
<protein>
    <recommendedName>
        <fullName evidence="9">Mitochondrial pyruvate carrier</fullName>
    </recommendedName>
</protein>
<proteinExistence type="inferred from homology"/>
<keyword evidence="3 9" id="KW-0813">Transport</keyword>
<evidence type="ECO:0000256" key="2">
    <source>
        <dbReference type="ARBA" id="ARBA00006416"/>
    </source>
</evidence>
<evidence type="ECO:0000256" key="4">
    <source>
        <dbReference type="ARBA" id="ARBA00022692"/>
    </source>
</evidence>
<evidence type="ECO:0000256" key="3">
    <source>
        <dbReference type="ARBA" id="ARBA00022448"/>
    </source>
</evidence>
<evidence type="ECO:0000313" key="10">
    <source>
        <dbReference type="EMBL" id="KAF7377645.1"/>
    </source>
</evidence>
<name>A0A8H6ZLF2_9AGAR</name>
<accession>A0A8H6ZLF2</accession>
<comment type="similarity">
    <text evidence="2 9">Belongs to the mitochondrial pyruvate carrier (MPC) (TC 2.A.105) family.</text>
</comment>
<evidence type="ECO:0000256" key="5">
    <source>
        <dbReference type="ARBA" id="ARBA00022792"/>
    </source>
</evidence>
<keyword evidence="11" id="KW-1185">Reference proteome</keyword>
<dbReference type="Pfam" id="PF03650">
    <property type="entry name" value="MPC"/>
    <property type="match status" value="1"/>
</dbReference>
<keyword evidence="7 9" id="KW-0496">Mitochondrion</keyword>
<organism evidence="10 11">
    <name type="scientific">Mycena sanguinolenta</name>
    <dbReference type="NCBI Taxonomy" id="230812"/>
    <lineage>
        <taxon>Eukaryota</taxon>
        <taxon>Fungi</taxon>
        <taxon>Dikarya</taxon>
        <taxon>Basidiomycota</taxon>
        <taxon>Agaricomycotina</taxon>
        <taxon>Agaricomycetes</taxon>
        <taxon>Agaricomycetidae</taxon>
        <taxon>Agaricales</taxon>
        <taxon>Marasmiineae</taxon>
        <taxon>Mycenaceae</taxon>
        <taxon>Mycena</taxon>
    </lineage>
</organism>
<comment type="function">
    <text evidence="9">Mediates the uptake of pyruvate into mitochondria.</text>
</comment>
<evidence type="ECO:0000256" key="6">
    <source>
        <dbReference type="ARBA" id="ARBA00022989"/>
    </source>
</evidence>
<evidence type="ECO:0000256" key="8">
    <source>
        <dbReference type="ARBA" id="ARBA00023136"/>
    </source>
</evidence>
<comment type="subcellular location">
    <subcellularLocation>
        <location evidence="1 9">Mitochondrion inner membrane</location>
        <topology evidence="1 9">Multi-pass membrane protein</topology>
    </subcellularLocation>
</comment>
<keyword evidence="5 9" id="KW-0999">Mitochondrion inner membrane</keyword>
<keyword evidence="10" id="KW-0670">Pyruvate</keyword>
<dbReference type="EMBL" id="JACAZH010000001">
    <property type="protein sequence ID" value="KAF7377645.1"/>
    <property type="molecule type" value="Genomic_DNA"/>
</dbReference>
<gene>
    <name evidence="10" type="ORF">MSAN_00187400</name>
</gene>
<dbReference type="AlphaFoldDB" id="A0A8H6ZLF2"/>
<comment type="caution">
    <text evidence="10">The sequence shown here is derived from an EMBL/GenBank/DDBJ whole genome shotgun (WGS) entry which is preliminary data.</text>
</comment>
<dbReference type="InterPro" id="IPR005336">
    <property type="entry name" value="MPC"/>
</dbReference>
<evidence type="ECO:0000313" key="11">
    <source>
        <dbReference type="Proteomes" id="UP000623467"/>
    </source>
</evidence>
<keyword evidence="8" id="KW-0472">Membrane</keyword>
<evidence type="ECO:0000256" key="1">
    <source>
        <dbReference type="ARBA" id="ARBA00004448"/>
    </source>
</evidence>
<reference evidence="10" key="1">
    <citation type="submission" date="2020-05" db="EMBL/GenBank/DDBJ databases">
        <title>Mycena genomes resolve the evolution of fungal bioluminescence.</title>
        <authorList>
            <person name="Tsai I.J."/>
        </authorList>
    </citation>
    <scope>NUCLEOTIDE SEQUENCE</scope>
    <source>
        <strain evidence="10">160909Yilan</strain>
    </source>
</reference>